<evidence type="ECO:0000256" key="1">
    <source>
        <dbReference type="ARBA" id="ARBA00004162"/>
    </source>
</evidence>
<comment type="pathway">
    <text evidence="9">Carotenoid biosynthesis; staphyloxanthin biosynthesis; staphyloxanthin from farnesyl diphosphate: step 5/5.</text>
</comment>
<keyword evidence="3" id="KW-0808">Transferase</keyword>
<keyword evidence="5" id="KW-0732">Signal</keyword>
<evidence type="ECO:0000313" key="14">
    <source>
        <dbReference type="EMBL" id="MFD0958420.1"/>
    </source>
</evidence>
<evidence type="ECO:0000256" key="2">
    <source>
        <dbReference type="ARBA" id="ARBA00022475"/>
    </source>
</evidence>
<evidence type="ECO:0000256" key="12">
    <source>
        <dbReference type="ARBA" id="ARBA00025324"/>
    </source>
</evidence>
<name>A0ABW3HLQ1_9BACL</name>
<keyword evidence="2" id="KW-1003">Cell membrane</keyword>
<evidence type="ECO:0000256" key="5">
    <source>
        <dbReference type="ARBA" id="ARBA00022729"/>
    </source>
</evidence>
<evidence type="ECO:0000256" key="10">
    <source>
        <dbReference type="ARBA" id="ARBA00023603"/>
    </source>
</evidence>
<reference evidence="15" key="1">
    <citation type="journal article" date="2019" name="Int. J. Syst. Evol. Microbiol.">
        <title>The Global Catalogue of Microorganisms (GCM) 10K type strain sequencing project: providing services to taxonomists for standard genome sequencing and annotation.</title>
        <authorList>
            <consortium name="The Broad Institute Genomics Platform"/>
            <consortium name="The Broad Institute Genome Sequencing Center for Infectious Disease"/>
            <person name="Wu L."/>
            <person name="Ma J."/>
        </authorList>
    </citation>
    <scope>NUCLEOTIDE SEQUENCE [LARGE SCALE GENOMIC DNA]</scope>
    <source>
        <strain evidence="15">CCUG 59129</strain>
    </source>
</reference>
<protein>
    <recommendedName>
        <fullName evidence="11">Glycosyl-4,4'-diaponeurosporenoate acyltransferase</fullName>
    </recommendedName>
</protein>
<evidence type="ECO:0000256" key="7">
    <source>
        <dbReference type="ARBA" id="ARBA00023136"/>
    </source>
</evidence>
<evidence type="ECO:0000256" key="4">
    <source>
        <dbReference type="ARBA" id="ARBA00022692"/>
    </source>
</evidence>
<keyword evidence="15" id="KW-1185">Reference proteome</keyword>
<dbReference type="Pfam" id="PF18927">
    <property type="entry name" value="CrtO"/>
    <property type="match status" value="1"/>
</dbReference>
<comment type="caution">
    <text evidence="14">The sequence shown here is derived from an EMBL/GenBank/DDBJ whole genome shotgun (WGS) entry which is preliminary data.</text>
</comment>
<evidence type="ECO:0000256" key="9">
    <source>
        <dbReference type="ARBA" id="ARBA00023588"/>
    </source>
</evidence>
<dbReference type="GO" id="GO:0016746">
    <property type="term" value="F:acyltransferase activity"/>
    <property type="evidence" value="ECO:0007669"/>
    <property type="project" value="UniProtKB-KW"/>
</dbReference>
<dbReference type="RefSeq" id="WP_377562186.1">
    <property type="nucleotide sequence ID" value="NZ_JBHTJZ010000005.1"/>
</dbReference>
<keyword evidence="6 13" id="KW-1133">Transmembrane helix</keyword>
<feature type="transmembrane region" description="Helical" evidence="13">
    <location>
        <begin position="124"/>
        <end position="144"/>
    </location>
</feature>
<evidence type="ECO:0000256" key="3">
    <source>
        <dbReference type="ARBA" id="ARBA00022679"/>
    </source>
</evidence>
<comment type="subcellular location">
    <subcellularLocation>
        <location evidence="1">Cell membrane</location>
        <topology evidence="1">Single-pass membrane protein</topology>
    </subcellularLocation>
</comment>
<keyword evidence="7 13" id="KW-0472">Membrane</keyword>
<evidence type="ECO:0000256" key="6">
    <source>
        <dbReference type="ARBA" id="ARBA00022989"/>
    </source>
</evidence>
<evidence type="ECO:0000313" key="15">
    <source>
        <dbReference type="Proteomes" id="UP001596989"/>
    </source>
</evidence>
<evidence type="ECO:0000256" key="11">
    <source>
        <dbReference type="ARBA" id="ARBA00023667"/>
    </source>
</evidence>
<feature type="transmembrane region" description="Helical" evidence="13">
    <location>
        <begin position="7"/>
        <end position="27"/>
    </location>
</feature>
<gene>
    <name evidence="14" type="ORF">ACFQ2I_03380</name>
</gene>
<dbReference type="Proteomes" id="UP001596989">
    <property type="component" value="Unassembled WGS sequence"/>
</dbReference>
<sequence length="163" mass="19567">MKMSDELLLLWNVVGWLLIHLGVSYLFSRMPLSWFTEPRSPFVAGLIEPSAREKLWYEEKLLVKKWKERLPDGGAWFKRGFVKRELSSRQSDYISRFLLETRRAEWTHWLTLALAPLFFVWNDAVADMIIIVYAIAANMPFIIVQRYNRYRLRRVERSLWGRE</sequence>
<comment type="function">
    <text evidence="12">Catalyzes the acylation of glycosyl-4,4'-diaponeurosporenoate, i.e. the esterification of glucose at the C6'' position with the carboxyl group of the C(15) fatty acid 12-methyltetradecanoic acid, to yield staphyloxanthin. This is the last step in the biosynthesis of this orange pigment, present in most staphylococci strains.</text>
</comment>
<dbReference type="InterPro" id="IPR044021">
    <property type="entry name" value="CrtO"/>
</dbReference>
<keyword evidence="4 13" id="KW-0812">Transmembrane</keyword>
<dbReference type="EMBL" id="JBHTJZ010000005">
    <property type="protein sequence ID" value="MFD0958420.1"/>
    <property type="molecule type" value="Genomic_DNA"/>
</dbReference>
<evidence type="ECO:0000256" key="8">
    <source>
        <dbReference type="ARBA" id="ARBA00023315"/>
    </source>
</evidence>
<proteinExistence type="inferred from homology"/>
<keyword evidence="8 14" id="KW-0012">Acyltransferase</keyword>
<comment type="similarity">
    <text evidence="10">Belongs to the acyltransferase CrtO family.</text>
</comment>
<organism evidence="14 15">
    <name type="scientific">Paenibacillus chungangensis</name>
    <dbReference type="NCBI Taxonomy" id="696535"/>
    <lineage>
        <taxon>Bacteria</taxon>
        <taxon>Bacillati</taxon>
        <taxon>Bacillota</taxon>
        <taxon>Bacilli</taxon>
        <taxon>Bacillales</taxon>
        <taxon>Paenibacillaceae</taxon>
        <taxon>Paenibacillus</taxon>
    </lineage>
</organism>
<accession>A0ABW3HLQ1</accession>
<evidence type="ECO:0000256" key="13">
    <source>
        <dbReference type="SAM" id="Phobius"/>
    </source>
</evidence>